<dbReference type="Proteomes" id="UP000317573">
    <property type="component" value="Unassembled WGS sequence"/>
</dbReference>
<evidence type="ECO:0000256" key="4">
    <source>
        <dbReference type="ARBA" id="ARBA00022692"/>
    </source>
</evidence>
<evidence type="ECO:0000256" key="8">
    <source>
        <dbReference type="SAM" id="MobiDB-lite"/>
    </source>
</evidence>
<keyword evidence="5 9" id="KW-1133">Transmembrane helix</keyword>
<name>A0A562ESD8_RHORH</name>
<feature type="transmembrane region" description="Helical" evidence="9">
    <location>
        <begin position="358"/>
        <end position="382"/>
    </location>
</feature>
<evidence type="ECO:0000256" key="9">
    <source>
        <dbReference type="SAM" id="Phobius"/>
    </source>
</evidence>
<proteinExistence type="inferred from homology"/>
<organism evidence="10 11">
    <name type="scientific">Rhodococcus rhodochrous J45</name>
    <dbReference type="NCBI Taxonomy" id="935266"/>
    <lineage>
        <taxon>Bacteria</taxon>
        <taxon>Bacillati</taxon>
        <taxon>Actinomycetota</taxon>
        <taxon>Actinomycetes</taxon>
        <taxon>Mycobacteriales</taxon>
        <taxon>Nocardiaceae</taxon>
        <taxon>Rhodococcus</taxon>
    </lineage>
</organism>
<comment type="caution">
    <text evidence="10">The sequence shown here is derived from an EMBL/GenBank/DDBJ whole genome shotgun (WGS) entry which is preliminary data.</text>
</comment>
<evidence type="ECO:0000256" key="6">
    <source>
        <dbReference type="ARBA" id="ARBA00023136"/>
    </source>
</evidence>
<keyword evidence="6 9" id="KW-0472">Membrane</keyword>
<evidence type="ECO:0000256" key="3">
    <source>
        <dbReference type="ARBA" id="ARBA00022679"/>
    </source>
</evidence>
<evidence type="ECO:0000256" key="2">
    <source>
        <dbReference type="ARBA" id="ARBA00022475"/>
    </source>
</evidence>
<feature type="transmembrane region" description="Helical" evidence="9">
    <location>
        <begin position="12"/>
        <end position="31"/>
    </location>
</feature>
<evidence type="ECO:0000313" key="11">
    <source>
        <dbReference type="Proteomes" id="UP000317573"/>
    </source>
</evidence>
<dbReference type="RefSeq" id="WP_261379814.1">
    <property type="nucleotide sequence ID" value="NZ_VLJT01000001.1"/>
</dbReference>
<accession>A0A562ESD8</accession>
<reference evidence="10 11" key="1">
    <citation type="submission" date="2019-07" db="EMBL/GenBank/DDBJ databases">
        <title>Genome sequencing of lignin-degrading bacterial isolates.</title>
        <authorList>
            <person name="Gladden J."/>
        </authorList>
    </citation>
    <scope>NUCLEOTIDE SEQUENCE [LARGE SCALE GENOMIC DNA]</scope>
    <source>
        <strain evidence="10 11">J45</strain>
    </source>
</reference>
<dbReference type="Pfam" id="PF09594">
    <property type="entry name" value="GT87"/>
    <property type="match status" value="1"/>
</dbReference>
<comment type="subcellular location">
    <subcellularLocation>
        <location evidence="1">Cell membrane</location>
        <topology evidence="1">Multi-pass membrane protein</topology>
    </subcellularLocation>
</comment>
<comment type="similarity">
    <text evidence="7">Belongs to the glycosyltransferase 87 family.</text>
</comment>
<protein>
    <submittedName>
        <fullName evidence="10">Alpha-1,2-mannosyltransferase</fullName>
    </submittedName>
</protein>
<feature type="region of interest" description="Disordered" evidence="8">
    <location>
        <begin position="389"/>
        <end position="428"/>
    </location>
</feature>
<feature type="transmembrane region" description="Helical" evidence="9">
    <location>
        <begin position="260"/>
        <end position="281"/>
    </location>
</feature>
<dbReference type="GO" id="GO:0016758">
    <property type="term" value="F:hexosyltransferase activity"/>
    <property type="evidence" value="ECO:0007669"/>
    <property type="project" value="InterPro"/>
</dbReference>
<dbReference type="AlphaFoldDB" id="A0A562ESD8"/>
<keyword evidence="2" id="KW-1003">Cell membrane</keyword>
<feature type="transmembrane region" description="Helical" evidence="9">
    <location>
        <begin position="327"/>
        <end position="346"/>
    </location>
</feature>
<sequence length="428" mass="46540">MLLTEVRTRPVRSLLIAIGLTVSALAVAGYLRDAVNEYLMDLDVFRDAGWAFLHHTPLYTEGFFSHSGFRFIYPPFAAFLFAPMALVGSTALQVLWTIGLIALVWWVLEIVYQRLDMSQPSLIAAASLGPVLWLEPFRSNFTFGQINIVLMALVVADLLGVIPKRFRGVGIALAAAIKVTPAAFGLIFLLRRDWPSAFRALGAFAATVAFGYWLRPDSTVYFWTTEFFATDRAGDPSFFRNQALTGLIARFDFSDGTAKALWLAGALIVVAGTAWAAYRFLRADEPVVAVALVGLASLLAAPIAVTHHWVYALFLVPLLVAPAYRRWWPVLVPATVVFLIGPNHLLREASSGGWVEKLLLEVLGTSQCLAAIAVFVAAMIAARGRRPGAEAPVEARPVEAHSVEAQEAPAESGESAETAQVQNADATR</sequence>
<dbReference type="EMBL" id="VLJT01000001">
    <property type="protein sequence ID" value="TWH24960.1"/>
    <property type="molecule type" value="Genomic_DNA"/>
</dbReference>
<feature type="transmembrane region" description="Helical" evidence="9">
    <location>
        <begin position="143"/>
        <end position="162"/>
    </location>
</feature>
<feature type="transmembrane region" description="Helical" evidence="9">
    <location>
        <begin position="287"/>
        <end position="320"/>
    </location>
</feature>
<keyword evidence="4 9" id="KW-0812">Transmembrane</keyword>
<gene>
    <name evidence="10" type="ORF">L618_000100004150</name>
</gene>
<evidence type="ECO:0000256" key="1">
    <source>
        <dbReference type="ARBA" id="ARBA00004651"/>
    </source>
</evidence>
<dbReference type="InterPro" id="IPR018584">
    <property type="entry name" value="GT87"/>
</dbReference>
<feature type="transmembrane region" description="Helical" evidence="9">
    <location>
        <begin position="76"/>
        <end position="108"/>
    </location>
</feature>
<feature type="transmembrane region" description="Helical" evidence="9">
    <location>
        <begin position="196"/>
        <end position="214"/>
    </location>
</feature>
<feature type="compositionally biased region" description="Polar residues" evidence="8">
    <location>
        <begin position="415"/>
        <end position="428"/>
    </location>
</feature>
<keyword evidence="10" id="KW-0328">Glycosyltransferase</keyword>
<dbReference type="GO" id="GO:0005886">
    <property type="term" value="C:plasma membrane"/>
    <property type="evidence" value="ECO:0007669"/>
    <property type="project" value="UniProtKB-SubCell"/>
</dbReference>
<evidence type="ECO:0000256" key="7">
    <source>
        <dbReference type="ARBA" id="ARBA00024033"/>
    </source>
</evidence>
<evidence type="ECO:0000313" key="10">
    <source>
        <dbReference type="EMBL" id="TWH24960.1"/>
    </source>
</evidence>
<evidence type="ECO:0000256" key="5">
    <source>
        <dbReference type="ARBA" id="ARBA00022989"/>
    </source>
</evidence>
<feature type="transmembrane region" description="Helical" evidence="9">
    <location>
        <begin position="169"/>
        <end position="190"/>
    </location>
</feature>
<keyword evidence="3 10" id="KW-0808">Transferase</keyword>